<accession>A0ABU0PFV3</accession>
<evidence type="ECO:0000313" key="2">
    <source>
        <dbReference type="Proteomes" id="UP001239085"/>
    </source>
</evidence>
<dbReference type="EMBL" id="JAUSXK010000001">
    <property type="protein sequence ID" value="MDQ0645534.1"/>
    <property type="molecule type" value="Genomic_DNA"/>
</dbReference>
<comment type="caution">
    <text evidence="1">The sequence shown here is derived from an EMBL/GenBank/DDBJ whole genome shotgun (WGS) entry which is preliminary data.</text>
</comment>
<keyword evidence="2" id="KW-1185">Reference proteome</keyword>
<name>A0ABU0PFV3_9MICO</name>
<dbReference type="RefSeq" id="WP_307363891.1">
    <property type="nucleotide sequence ID" value="NZ_JAUSXK010000001.1"/>
</dbReference>
<dbReference type="Proteomes" id="UP001239085">
    <property type="component" value="Unassembled WGS sequence"/>
</dbReference>
<sequence>MTVNLTPPKPVRMFNGPLLRDMLDDHYVAGIAAVYRLEPARSAQSSTPPYRS</sequence>
<gene>
    <name evidence="1" type="ORF">QFZ46_003694</name>
</gene>
<protein>
    <submittedName>
        <fullName evidence="1">Uncharacterized protein</fullName>
    </submittedName>
</protein>
<evidence type="ECO:0000313" key="1">
    <source>
        <dbReference type="EMBL" id="MDQ0645534.1"/>
    </source>
</evidence>
<organism evidence="1 2">
    <name type="scientific">Microbacterium murale</name>
    <dbReference type="NCBI Taxonomy" id="1081040"/>
    <lineage>
        <taxon>Bacteria</taxon>
        <taxon>Bacillati</taxon>
        <taxon>Actinomycetota</taxon>
        <taxon>Actinomycetes</taxon>
        <taxon>Micrococcales</taxon>
        <taxon>Microbacteriaceae</taxon>
        <taxon>Microbacterium</taxon>
    </lineage>
</organism>
<proteinExistence type="predicted"/>
<reference evidence="1 2" key="1">
    <citation type="submission" date="2023-07" db="EMBL/GenBank/DDBJ databases">
        <title>Comparative genomics of wheat-associated soil bacteria to identify genetic determinants of phenazine resistance.</title>
        <authorList>
            <person name="Mouncey N."/>
        </authorList>
    </citation>
    <scope>NUCLEOTIDE SEQUENCE [LARGE SCALE GENOMIC DNA]</scope>
    <source>
        <strain evidence="1 2">W2I7</strain>
    </source>
</reference>